<dbReference type="Pfam" id="PF18962">
    <property type="entry name" value="Por_Secre_tail"/>
    <property type="match status" value="1"/>
</dbReference>
<dbReference type="OrthoDB" id="9811934at2"/>
<keyword evidence="1" id="KW-0732">Signal</keyword>
<dbReference type="EMBL" id="SRLH01000008">
    <property type="protein sequence ID" value="TGD56921.1"/>
    <property type="molecule type" value="Genomic_DNA"/>
</dbReference>
<proteinExistence type="predicted"/>
<accession>A0A4Z0L3K3</accession>
<evidence type="ECO:0000313" key="4">
    <source>
        <dbReference type="Proteomes" id="UP000297407"/>
    </source>
</evidence>
<protein>
    <submittedName>
        <fullName evidence="3">T9SS type A sorting domain-containing protein</fullName>
    </submittedName>
</protein>
<dbReference type="NCBIfam" id="TIGR04183">
    <property type="entry name" value="Por_Secre_tail"/>
    <property type="match status" value="1"/>
</dbReference>
<dbReference type="RefSeq" id="WP_135527345.1">
    <property type="nucleotide sequence ID" value="NZ_SRLH01000008.1"/>
</dbReference>
<name>A0A4Z0L3K3_9FLAO</name>
<dbReference type="InterPro" id="IPR026444">
    <property type="entry name" value="Secre_tail"/>
</dbReference>
<gene>
    <name evidence="3" type="ORF">E4635_14090</name>
</gene>
<feature type="domain" description="Secretion system C-terminal sorting" evidence="2">
    <location>
        <begin position="215"/>
        <end position="289"/>
    </location>
</feature>
<keyword evidence="4" id="KW-1185">Reference proteome</keyword>
<dbReference type="Proteomes" id="UP000297407">
    <property type="component" value="Unassembled WGS sequence"/>
</dbReference>
<dbReference type="PANTHER" id="PTHR42754">
    <property type="entry name" value="ENDOGLUCANASE"/>
    <property type="match status" value="1"/>
</dbReference>
<evidence type="ECO:0000313" key="3">
    <source>
        <dbReference type="EMBL" id="TGD56921.1"/>
    </source>
</evidence>
<reference evidence="3 4" key="1">
    <citation type="submission" date="2019-04" db="EMBL/GenBank/DDBJ databases">
        <title>Flavobacterium sp. strain DS2-A Genome sequencing and assembly.</title>
        <authorList>
            <person name="Kim I."/>
        </authorList>
    </citation>
    <scope>NUCLEOTIDE SEQUENCE [LARGE SCALE GENOMIC DNA]</scope>
    <source>
        <strain evidence="3 4">DS2-A</strain>
    </source>
</reference>
<evidence type="ECO:0000259" key="2">
    <source>
        <dbReference type="Pfam" id="PF18962"/>
    </source>
</evidence>
<evidence type="ECO:0000256" key="1">
    <source>
        <dbReference type="ARBA" id="ARBA00022729"/>
    </source>
</evidence>
<comment type="caution">
    <text evidence="3">The sequence shown here is derived from an EMBL/GenBank/DDBJ whole genome shotgun (WGS) entry which is preliminary data.</text>
</comment>
<dbReference type="PANTHER" id="PTHR42754:SF1">
    <property type="entry name" value="LIPOPROTEIN"/>
    <property type="match status" value="1"/>
</dbReference>
<dbReference type="AlphaFoldDB" id="A0A4Z0L3K3"/>
<sequence length="291" mass="31779">MLSNTHAVNAQTDTWVVKLNSSGNKIFEKCYGGTSQEYACGIINDNDGNYVLLSTSSSTDGDVTGHHGNSDTQDYWVTKINKLNGAIIWQKSLGGTEEEQAGTISLASNGDYVINGESYSNDGDITAANGYWDYWMVRLTPALTVPWNYSLGTERDEQGISIVEAAPGCYIVAGEGNGKFIADHGGFGFDYWVAKVCDSALNTEENDFGNSGITVYPNPMVSDGVLRFNRQLYNCKVEINDIYGQTIATLQYVSGNEMAIDKKRLPSGVYFLKITDTDKKVIAIKKIIVSD</sequence>
<organism evidence="3 4">
    <name type="scientific">Flavobacterium humi</name>
    <dbReference type="NCBI Taxonomy" id="2562683"/>
    <lineage>
        <taxon>Bacteria</taxon>
        <taxon>Pseudomonadati</taxon>
        <taxon>Bacteroidota</taxon>
        <taxon>Flavobacteriia</taxon>
        <taxon>Flavobacteriales</taxon>
        <taxon>Flavobacteriaceae</taxon>
        <taxon>Flavobacterium</taxon>
    </lineage>
</organism>